<proteinExistence type="inferred from homology"/>
<sequence length="253" mass="27599">MSDLDLKGRGILVTRAAHQADDLVERIQTSQGRAIRFPALEILACEQPGPVRDLLQRSWDMIIFVSPNAVFHALKLLAGNRLQATLGAVGEATAAALRQSGYSIDLLPADRYDSEGLLMLAPLQEMTGQKVLVVRGEGGRALLGEGLQARGAEVGYAEVYRRVRPAVDPYPLLAQWQEQVDLVTVTSIEVMENLIALVGDSGWPLLQHTPLLVISERMLRHAESRGFQTVLLAAGANDDAIMSAIQNWVERTS</sequence>
<evidence type="ECO:0000259" key="10">
    <source>
        <dbReference type="Pfam" id="PF02602"/>
    </source>
</evidence>
<dbReference type="GO" id="GO:0004852">
    <property type="term" value="F:uroporphyrinogen-III synthase activity"/>
    <property type="evidence" value="ECO:0007669"/>
    <property type="project" value="UniProtKB-UniRule"/>
</dbReference>
<dbReference type="UniPathway" id="UPA00251">
    <property type="reaction ID" value="UER00320"/>
</dbReference>
<comment type="function">
    <text evidence="6 9">Catalyzes cyclization of the linear tetrapyrrole, hydroxymethylbilane, to the macrocyclic uroporphyrinogen III.</text>
</comment>
<keyword evidence="12" id="KW-1185">Reference proteome</keyword>
<dbReference type="InterPro" id="IPR003754">
    <property type="entry name" value="4pyrrol_synth_uPrphyn_synth"/>
</dbReference>
<accession>A0A7Z1AGX8</accession>
<evidence type="ECO:0000256" key="7">
    <source>
        <dbReference type="ARBA" id="ARBA00040167"/>
    </source>
</evidence>
<comment type="similarity">
    <text evidence="2 9">Belongs to the uroporphyrinogen-III synthase family.</text>
</comment>
<dbReference type="PANTHER" id="PTHR38042:SF1">
    <property type="entry name" value="UROPORPHYRINOGEN-III SYNTHASE, CHLOROPLASTIC"/>
    <property type="match status" value="1"/>
</dbReference>
<protein>
    <recommendedName>
        <fullName evidence="7 9">Uroporphyrinogen-III synthase</fullName>
        <ecNumber evidence="3 9">4.2.1.75</ecNumber>
    </recommendedName>
</protein>
<evidence type="ECO:0000256" key="2">
    <source>
        <dbReference type="ARBA" id="ARBA00008133"/>
    </source>
</evidence>
<comment type="caution">
    <text evidence="11">The sequence shown here is derived from an EMBL/GenBank/DDBJ whole genome shotgun (WGS) entry which is preliminary data.</text>
</comment>
<dbReference type="GO" id="GO:0006782">
    <property type="term" value="P:protoporphyrinogen IX biosynthetic process"/>
    <property type="evidence" value="ECO:0007669"/>
    <property type="project" value="UniProtKB-UniRule"/>
</dbReference>
<evidence type="ECO:0000313" key="11">
    <source>
        <dbReference type="EMBL" id="ODJ89412.1"/>
    </source>
</evidence>
<dbReference type="PANTHER" id="PTHR38042">
    <property type="entry name" value="UROPORPHYRINOGEN-III SYNTHASE, CHLOROPLASTIC"/>
    <property type="match status" value="1"/>
</dbReference>
<dbReference type="InterPro" id="IPR039793">
    <property type="entry name" value="UROS/Hem4"/>
</dbReference>
<dbReference type="AlphaFoldDB" id="A0A7Z1AGX8"/>
<evidence type="ECO:0000256" key="5">
    <source>
        <dbReference type="ARBA" id="ARBA00023244"/>
    </source>
</evidence>
<evidence type="ECO:0000256" key="4">
    <source>
        <dbReference type="ARBA" id="ARBA00023239"/>
    </source>
</evidence>
<dbReference type="Pfam" id="PF02602">
    <property type="entry name" value="HEM4"/>
    <property type="match status" value="1"/>
</dbReference>
<reference evidence="11 12" key="1">
    <citation type="submission" date="2016-06" db="EMBL/GenBank/DDBJ databases">
        <title>Genome sequence of endosymbiont of Candidatus Endolucinida thiodiazotropha.</title>
        <authorList>
            <person name="Poehlein A."/>
            <person name="Koenig S."/>
            <person name="Heiden S.E."/>
            <person name="Thuermer A."/>
            <person name="Voget S."/>
            <person name="Daniel R."/>
            <person name="Markert S."/>
            <person name="Gros O."/>
            <person name="Schweder T."/>
        </authorList>
    </citation>
    <scope>NUCLEOTIDE SEQUENCE [LARGE SCALE GENOMIC DNA]</scope>
    <source>
        <strain evidence="11 12">COS</strain>
    </source>
</reference>
<dbReference type="RefSeq" id="WP_069121133.1">
    <property type="nucleotide sequence ID" value="NZ_MARB01000002.1"/>
</dbReference>
<keyword evidence="5 9" id="KW-0627">Porphyrin biosynthesis</keyword>
<evidence type="ECO:0000256" key="3">
    <source>
        <dbReference type="ARBA" id="ARBA00013109"/>
    </source>
</evidence>
<gene>
    <name evidence="11" type="primary">hemD</name>
    <name evidence="11" type="ORF">CODIS_05110</name>
</gene>
<comment type="catalytic activity">
    <reaction evidence="8 9">
        <text>hydroxymethylbilane = uroporphyrinogen III + H2O</text>
        <dbReference type="Rhea" id="RHEA:18965"/>
        <dbReference type="ChEBI" id="CHEBI:15377"/>
        <dbReference type="ChEBI" id="CHEBI:57308"/>
        <dbReference type="ChEBI" id="CHEBI:57845"/>
        <dbReference type="EC" id="4.2.1.75"/>
    </reaction>
</comment>
<dbReference type="EMBL" id="MARB01000002">
    <property type="protein sequence ID" value="ODJ89412.1"/>
    <property type="molecule type" value="Genomic_DNA"/>
</dbReference>
<evidence type="ECO:0000313" key="12">
    <source>
        <dbReference type="Proteomes" id="UP000094769"/>
    </source>
</evidence>
<feature type="domain" description="Tetrapyrrole biosynthesis uroporphyrinogen III synthase" evidence="10">
    <location>
        <begin position="21"/>
        <end position="241"/>
    </location>
</feature>
<dbReference type="SUPFAM" id="SSF69618">
    <property type="entry name" value="HemD-like"/>
    <property type="match status" value="1"/>
</dbReference>
<keyword evidence="4 9" id="KW-0456">Lyase</keyword>
<evidence type="ECO:0000256" key="1">
    <source>
        <dbReference type="ARBA" id="ARBA00004772"/>
    </source>
</evidence>
<dbReference type="InterPro" id="IPR036108">
    <property type="entry name" value="4pyrrol_syn_uPrphyn_synt_sf"/>
</dbReference>
<dbReference type="GO" id="GO:0006780">
    <property type="term" value="P:uroporphyrinogen III biosynthetic process"/>
    <property type="evidence" value="ECO:0007669"/>
    <property type="project" value="UniProtKB-UniRule"/>
</dbReference>
<dbReference type="Proteomes" id="UP000094769">
    <property type="component" value="Unassembled WGS sequence"/>
</dbReference>
<dbReference type="OrthoDB" id="9787650at2"/>
<name>A0A7Z1AGX8_9GAMM</name>
<evidence type="ECO:0000256" key="6">
    <source>
        <dbReference type="ARBA" id="ARBA00037589"/>
    </source>
</evidence>
<dbReference type="CDD" id="cd06578">
    <property type="entry name" value="HemD"/>
    <property type="match status" value="1"/>
</dbReference>
<evidence type="ECO:0000256" key="8">
    <source>
        <dbReference type="ARBA" id="ARBA00048617"/>
    </source>
</evidence>
<dbReference type="Gene3D" id="3.40.50.10090">
    <property type="match status" value="2"/>
</dbReference>
<evidence type="ECO:0000256" key="9">
    <source>
        <dbReference type="RuleBase" id="RU366031"/>
    </source>
</evidence>
<dbReference type="EC" id="4.2.1.75" evidence="3 9"/>
<comment type="pathway">
    <text evidence="1 9">Porphyrin-containing compound metabolism; protoporphyrin-IX biosynthesis; coproporphyrinogen-III from 5-aminolevulinate: step 3/4.</text>
</comment>
<organism evidence="11 12">
    <name type="scientific">Candidatus Thiodiazotropha endolucinida</name>
    <dbReference type="NCBI Taxonomy" id="1655433"/>
    <lineage>
        <taxon>Bacteria</taxon>
        <taxon>Pseudomonadati</taxon>
        <taxon>Pseudomonadota</taxon>
        <taxon>Gammaproteobacteria</taxon>
        <taxon>Chromatiales</taxon>
        <taxon>Sedimenticolaceae</taxon>
        <taxon>Candidatus Thiodiazotropha</taxon>
    </lineage>
</organism>